<dbReference type="Proteomes" id="UP000185911">
    <property type="component" value="Unassembled WGS sequence"/>
</dbReference>
<dbReference type="RefSeq" id="WP_158025694.1">
    <property type="nucleotide sequence ID" value="NZ_MSYM01000013.1"/>
</dbReference>
<evidence type="ECO:0000313" key="2">
    <source>
        <dbReference type="Proteomes" id="UP000185911"/>
    </source>
</evidence>
<comment type="caution">
    <text evidence="1">The sequence shown here is derived from an EMBL/GenBank/DDBJ whole genome shotgun (WGS) entry which is preliminary data.</text>
</comment>
<gene>
    <name evidence="1" type="ORF">BLL52_2867</name>
</gene>
<accession>A0A1Q8YF02</accession>
<protein>
    <submittedName>
        <fullName evidence="1">Uncharacterized protein</fullName>
    </submittedName>
</protein>
<evidence type="ECO:0000313" key="1">
    <source>
        <dbReference type="EMBL" id="OLP06631.1"/>
    </source>
</evidence>
<dbReference type="STRING" id="81479.RA876_08375"/>
<reference evidence="1 2" key="1">
    <citation type="submission" date="2017-01" db="EMBL/GenBank/DDBJ databases">
        <title>Genome sequence of Rhodoferax antarcticus ANT.BR, a psychrophilic purple nonsulfur bacterium from an Antarctic microbial mat.</title>
        <authorList>
            <person name="Baker J."/>
            <person name="Riester C."/>
            <person name="Skinner B."/>
            <person name="Newell A."/>
            <person name="Swingley W."/>
            <person name="Madigan M."/>
            <person name="Jung D."/>
            <person name="Asao M."/>
            <person name="Chen M."/>
            <person name="Loughlin P."/>
            <person name="Pan H."/>
            <person name="Lin S."/>
            <person name="Li N."/>
            <person name="Shaw J."/>
            <person name="Prado M."/>
            <person name="Sherman C."/>
            <person name="Li X."/>
            <person name="Tang J."/>
            <person name="Blankenship R."/>
            <person name="Zhao T."/>
            <person name="Touchman J."/>
            <person name="Sattley M."/>
        </authorList>
    </citation>
    <scope>NUCLEOTIDE SEQUENCE [LARGE SCALE GENOMIC DNA]</scope>
    <source>
        <strain evidence="1 2">ANT.BR</strain>
    </source>
</reference>
<proteinExistence type="predicted"/>
<dbReference type="InterPro" id="IPR041289">
    <property type="entry name" value="Bact_RF_family3"/>
</dbReference>
<dbReference type="Pfam" id="PF18845">
    <property type="entry name" value="baeRF_family3"/>
    <property type="match status" value="1"/>
</dbReference>
<name>A0A1Q8YF02_9BURK</name>
<sequence>MKTTHTPDTLTQASLSDIASFKGQPCLSLYQPTHRNHPDNQQDPMRFNQLVKELAASLQKQHAKDAVSVLVGPFEALAEDHDFWNHTLDGLAVLGAPGFFRVFLLQRAVPELAVVADSFHTKPLRNWLQSTGRYQVLALSLNKVQLFEGDRHALDAVVLAADVPQTVTEAKGYEQTEPHTTVSSYGGLGEGRVAMRHGHGARKDEIDGDAERFFRAVDATVQEHHSRPSGLPLMLAALPEHHHLFREVSHNPLLLAGGLMVDPQGLTHDQLRQRSWEVMAPQLEAQQAAWCNAYAAAAAQGLGSENLPQIAHAAVAGRVASLLIEADRQVAGRIDETTGRIDHADLSNPRVDDVLDDLGALVESMGGVVRVLPTDRMPCRSGAAANFRH</sequence>
<dbReference type="EMBL" id="MSYM01000013">
    <property type="protein sequence ID" value="OLP06631.1"/>
    <property type="molecule type" value="Genomic_DNA"/>
</dbReference>
<dbReference type="AlphaFoldDB" id="A0A1Q8YF02"/>
<organism evidence="1 2">
    <name type="scientific">Rhodoferax antarcticus ANT.BR</name>
    <dbReference type="NCBI Taxonomy" id="1111071"/>
    <lineage>
        <taxon>Bacteria</taxon>
        <taxon>Pseudomonadati</taxon>
        <taxon>Pseudomonadota</taxon>
        <taxon>Betaproteobacteria</taxon>
        <taxon>Burkholderiales</taxon>
        <taxon>Comamonadaceae</taxon>
        <taxon>Rhodoferax</taxon>
    </lineage>
</organism>
<keyword evidence="2" id="KW-1185">Reference proteome</keyword>